<name>A0AA40AD66_9PEZI</name>
<protein>
    <recommendedName>
        <fullName evidence="2">Glycosyl transferase CAP10 domain-containing protein</fullName>
    </recommendedName>
</protein>
<keyword evidence="4" id="KW-1185">Reference proteome</keyword>
<proteinExistence type="predicted"/>
<gene>
    <name evidence="3" type="ORF">B0T26DRAFT_783225</name>
</gene>
<organism evidence="3 4">
    <name type="scientific">Lasiosphaeria miniovina</name>
    <dbReference type="NCBI Taxonomy" id="1954250"/>
    <lineage>
        <taxon>Eukaryota</taxon>
        <taxon>Fungi</taxon>
        <taxon>Dikarya</taxon>
        <taxon>Ascomycota</taxon>
        <taxon>Pezizomycotina</taxon>
        <taxon>Sordariomycetes</taxon>
        <taxon>Sordariomycetidae</taxon>
        <taxon>Sordariales</taxon>
        <taxon>Lasiosphaeriaceae</taxon>
        <taxon>Lasiosphaeria</taxon>
    </lineage>
</organism>
<dbReference type="Proteomes" id="UP001172101">
    <property type="component" value="Unassembled WGS sequence"/>
</dbReference>
<dbReference type="PANTHER" id="PTHR12203:SF22">
    <property type="entry name" value="CAPSULE ASSOCIATED PROTEIN"/>
    <property type="match status" value="1"/>
</dbReference>
<dbReference type="RefSeq" id="XP_060295067.1">
    <property type="nucleotide sequence ID" value="XM_060446743.1"/>
</dbReference>
<dbReference type="EMBL" id="JAUIRO010000005">
    <property type="protein sequence ID" value="KAK0713744.1"/>
    <property type="molecule type" value="Genomic_DNA"/>
</dbReference>
<dbReference type="AlphaFoldDB" id="A0AA40AD66"/>
<evidence type="ECO:0000313" key="4">
    <source>
        <dbReference type="Proteomes" id="UP001172101"/>
    </source>
</evidence>
<dbReference type="GeneID" id="85330013"/>
<dbReference type="PANTHER" id="PTHR12203">
    <property type="entry name" value="KDEL LYS-ASP-GLU-LEU CONTAINING - RELATED"/>
    <property type="match status" value="1"/>
</dbReference>
<evidence type="ECO:0000313" key="3">
    <source>
        <dbReference type="EMBL" id="KAK0713744.1"/>
    </source>
</evidence>
<dbReference type="SMART" id="SM00672">
    <property type="entry name" value="CAP10"/>
    <property type="match status" value="1"/>
</dbReference>
<feature type="region of interest" description="Disordered" evidence="1">
    <location>
        <begin position="46"/>
        <end position="66"/>
    </location>
</feature>
<dbReference type="InterPro" id="IPR051091">
    <property type="entry name" value="O-Glucosyltr/Glycosyltrsf_90"/>
</dbReference>
<dbReference type="InterPro" id="IPR006598">
    <property type="entry name" value="CAP10"/>
</dbReference>
<accession>A0AA40AD66</accession>
<feature type="domain" description="Glycosyl transferase CAP10" evidence="2">
    <location>
        <begin position="332"/>
        <end position="626"/>
    </location>
</feature>
<sequence length="646" mass="72566">MILRPSSIPQRRRLQYLAVAVLVALFFWCWTGSDTVVGPGGAAKWSAQRKQQQHQHPIGKGPQYQPLSQTNAAALTTGDHPIDALIQAAEKEFSAKLQEQSLSLAEAAAAYRERRGRHPPPGFRQWYEFAAAHKAVVVEEFWDQIYADLEPLWSVRPGRLRRDAADFEMRIAVRAGKASTTSEWFWTQIWLSMIQSIEHLLPDMDLALNAMDEPRIVVPWEKMRDHMAQAAKTKKLPDDVESAVSVFQRLPPPGQEQPDPNEKSRDLKWEVTKPYWLVVRRGCAPGSAARDAKPITDFDRTPQIASPFSLAHMRHGFVANYTLSTDFCHQADLQGLSGMLVEPISVSATAELFPLFGGSKLAVNNDILLPAPIYWSGEERFTGQDAADFPWDKKRDAAVWRGVATGGRNTEQNWRAFQRHRFVAMSNGTLVTLAEEKKETKSSSQASGATADSSGNFALPPAAQLGPWVSSWADVGFTDLMCGYGGQELGQCNYTGRYFGVMPSVDMAQQFTYKYLPDVDGNSFSGRYRGFLRSTSLPVKATLFREWHDSRLVAWKHFVPMDNRFGDWYAIMEYFLGDGELLGHDAVAQRIAAAGKEWADRVLRKEDMQIYVLRLLLEYARVVDERRESMGWVDDLVSGARGRGKA</sequence>
<reference evidence="3" key="1">
    <citation type="submission" date="2023-06" db="EMBL/GenBank/DDBJ databases">
        <title>Genome-scale phylogeny and comparative genomics of the fungal order Sordariales.</title>
        <authorList>
            <consortium name="Lawrence Berkeley National Laboratory"/>
            <person name="Hensen N."/>
            <person name="Bonometti L."/>
            <person name="Westerberg I."/>
            <person name="Brannstrom I.O."/>
            <person name="Guillou S."/>
            <person name="Cros-Aarteil S."/>
            <person name="Calhoun S."/>
            <person name="Haridas S."/>
            <person name="Kuo A."/>
            <person name="Mondo S."/>
            <person name="Pangilinan J."/>
            <person name="Riley R."/>
            <person name="LaButti K."/>
            <person name="Andreopoulos B."/>
            <person name="Lipzen A."/>
            <person name="Chen C."/>
            <person name="Yanf M."/>
            <person name="Daum C."/>
            <person name="Ng V."/>
            <person name="Clum A."/>
            <person name="Steindorff A."/>
            <person name="Ohm R."/>
            <person name="Martin F."/>
            <person name="Silar P."/>
            <person name="Natvig D."/>
            <person name="Lalanne C."/>
            <person name="Gautier V."/>
            <person name="Ament-velasquez S.L."/>
            <person name="Kruys A."/>
            <person name="Hutchinson M.I."/>
            <person name="Powell A.J."/>
            <person name="Barry K."/>
            <person name="Miller A.N."/>
            <person name="Grigoriev I.V."/>
            <person name="Debuchy R."/>
            <person name="Gladieux P."/>
            <person name="Thoren M.H."/>
            <person name="Johannesson H."/>
        </authorList>
    </citation>
    <scope>NUCLEOTIDE SEQUENCE</scope>
    <source>
        <strain evidence="3">SMH2392-1A</strain>
    </source>
</reference>
<dbReference type="Pfam" id="PF05686">
    <property type="entry name" value="Glyco_transf_90"/>
    <property type="match status" value="1"/>
</dbReference>
<evidence type="ECO:0000259" key="2">
    <source>
        <dbReference type="SMART" id="SM00672"/>
    </source>
</evidence>
<comment type="caution">
    <text evidence="3">The sequence shown here is derived from an EMBL/GenBank/DDBJ whole genome shotgun (WGS) entry which is preliminary data.</text>
</comment>
<evidence type="ECO:0000256" key="1">
    <source>
        <dbReference type="SAM" id="MobiDB-lite"/>
    </source>
</evidence>